<name>A0A0E2ALP5_BACFG</name>
<keyword evidence="2" id="KW-0238">DNA-binding</keyword>
<dbReference type="SUPFAM" id="SSF56349">
    <property type="entry name" value="DNA breaking-rejoining enzymes"/>
    <property type="match status" value="1"/>
</dbReference>
<dbReference type="PROSITE" id="PS51898">
    <property type="entry name" value="TYR_RECOMBINASE"/>
    <property type="match status" value="1"/>
</dbReference>
<dbReference type="PATRIC" id="fig|997883.3.peg.3435"/>
<sequence length="409" mass="47161">MRSTFRVLFYTKNQAIKNGRVPVMGRITVNGTTVSFSCKRDVPLALWDAKGNCAKGKSEEARRLNRELENIKAQIGKHYQYLSDHDSFLTAKNVYDRYNGFGEEIHSLMEIFNIQIRDYKRQIGKTKAQSTYRGLVDEYKCLSCYLKDKLGTEDIPLMSLDMDFIKNYYNWMLSVRGLAKSTAFERVNTLKWLMYLAMDEGWIHKHPFKKFVCKPEYKKRPFLSEEDLQRVISVKLSYRRQQAIRDMFVFMCFSGLAHVDLKELSYRNVHTDSDGNTWLVGNRVKTKAPYVVKLLPIAVELIEKYRGVNEFKVSPDRVFPVGEIGSMEDSLKRIGEKAGCSVRVSPHVGRHTFATLALSKGMPLETLQKVLGHKTIISTQVYAELINPKIGEDTDRMREKIGGMFRLAN</sequence>
<dbReference type="PANTHER" id="PTHR30349">
    <property type="entry name" value="PHAGE INTEGRASE-RELATED"/>
    <property type="match status" value="1"/>
</dbReference>
<evidence type="ECO:0000256" key="2">
    <source>
        <dbReference type="ARBA" id="ARBA00023125"/>
    </source>
</evidence>
<dbReference type="InterPro" id="IPR013762">
    <property type="entry name" value="Integrase-like_cat_sf"/>
</dbReference>
<organism evidence="5 6">
    <name type="scientific">Bacteroides fragilis CL07T12C05</name>
    <dbReference type="NCBI Taxonomy" id="997883"/>
    <lineage>
        <taxon>Bacteria</taxon>
        <taxon>Pseudomonadati</taxon>
        <taxon>Bacteroidota</taxon>
        <taxon>Bacteroidia</taxon>
        <taxon>Bacteroidales</taxon>
        <taxon>Bacteroidaceae</taxon>
        <taxon>Bacteroides</taxon>
    </lineage>
</organism>
<dbReference type="AlphaFoldDB" id="A0A0E2ALP5"/>
<dbReference type="GO" id="GO:0015074">
    <property type="term" value="P:DNA integration"/>
    <property type="evidence" value="ECO:0007669"/>
    <property type="project" value="InterPro"/>
</dbReference>
<dbReference type="GO" id="GO:0006310">
    <property type="term" value="P:DNA recombination"/>
    <property type="evidence" value="ECO:0007669"/>
    <property type="project" value="UniProtKB-KW"/>
</dbReference>
<dbReference type="Gene3D" id="1.10.150.130">
    <property type="match status" value="1"/>
</dbReference>
<dbReference type="HOGENOM" id="CLU_033139_2_0_10"/>
<dbReference type="Proteomes" id="UP000003879">
    <property type="component" value="Unassembled WGS sequence"/>
</dbReference>
<evidence type="ECO:0000313" key="6">
    <source>
        <dbReference type="Proteomes" id="UP000003879"/>
    </source>
</evidence>
<reference evidence="5 6" key="1">
    <citation type="submission" date="2012-02" db="EMBL/GenBank/DDBJ databases">
        <title>The Genome Sequence of Bacteroides fragilis CL07T12C05.</title>
        <authorList>
            <consortium name="The Broad Institute Genome Sequencing Platform"/>
            <person name="Earl A."/>
            <person name="Ward D."/>
            <person name="Feldgarden M."/>
            <person name="Gevers D."/>
            <person name="Zitomersky N.L."/>
            <person name="Coyne M.J."/>
            <person name="Comstock L.E."/>
            <person name="Young S.K."/>
            <person name="Zeng Q."/>
            <person name="Gargeya S."/>
            <person name="Fitzgerald M."/>
            <person name="Haas B."/>
            <person name="Abouelleil A."/>
            <person name="Alvarado L."/>
            <person name="Arachchi H.M."/>
            <person name="Berlin A."/>
            <person name="Chapman S.B."/>
            <person name="Gearin G."/>
            <person name="Goldberg J."/>
            <person name="Griggs A."/>
            <person name="Gujja S."/>
            <person name="Hansen M."/>
            <person name="Heiman D."/>
            <person name="Howarth C."/>
            <person name="Larimer J."/>
            <person name="Lui A."/>
            <person name="MacDonald P.J.P."/>
            <person name="McCowen C."/>
            <person name="Montmayeur A."/>
            <person name="Murphy C."/>
            <person name="Neiman D."/>
            <person name="Pearson M."/>
            <person name="Priest M."/>
            <person name="Roberts A."/>
            <person name="Saif S."/>
            <person name="Shea T."/>
            <person name="Sisk P."/>
            <person name="Stolte C."/>
            <person name="Sykes S."/>
            <person name="Wortman J."/>
            <person name="Nusbaum C."/>
            <person name="Birren B."/>
        </authorList>
    </citation>
    <scope>NUCLEOTIDE SEQUENCE [LARGE SCALE GENOMIC DNA]</scope>
    <source>
        <strain evidence="5 6">CL07T12C05</strain>
    </source>
</reference>
<feature type="domain" description="Tyr recombinase" evidence="4">
    <location>
        <begin position="218"/>
        <end position="402"/>
    </location>
</feature>
<gene>
    <name evidence="5" type="ORF">HMPREF1056_03273</name>
</gene>
<evidence type="ECO:0000256" key="3">
    <source>
        <dbReference type="ARBA" id="ARBA00023172"/>
    </source>
</evidence>
<protein>
    <recommendedName>
        <fullName evidence="4">Tyr recombinase domain-containing protein</fullName>
    </recommendedName>
</protein>
<evidence type="ECO:0000259" key="4">
    <source>
        <dbReference type="PROSITE" id="PS51898"/>
    </source>
</evidence>
<dbReference type="InterPro" id="IPR050090">
    <property type="entry name" value="Tyrosine_recombinase_XerCD"/>
</dbReference>
<dbReference type="Pfam" id="PF17293">
    <property type="entry name" value="Arm-DNA-bind_5"/>
    <property type="match status" value="1"/>
</dbReference>
<dbReference type="InterPro" id="IPR035386">
    <property type="entry name" value="Arm-DNA-bind_5"/>
</dbReference>
<evidence type="ECO:0000313" key="5">
    <source>
        <dbReference type="EMBL" id="EIY92985.1"/>
    </source>
</evidence>
<dbReference type="Pfam" id="PF13102">
    <property type="entry name" value="Phage_int_SAM_5"/>
    <property type="match status" value="1"/>
</dbReference>
<dbReference type="InterPro" id="IPR011010">
    <property type="entry name" value="DNA_brk_join_enz"/>
</dbReference>
<dbReference type="InterPro" id="IPR025269">
    <property type="entry name" value="SAM-like_dom"/>
</dbReference>
<dbReference type="GO" id="GO:0003677">
    <property type="term" value="F:DNA binding"/>
    <property type="evidence" value="ECO:0007669"/>
    <property type="project" value="UniProtKB-KW"/>
</dbReference>
<dbReference type="RefSeq" id="WP_005798110.1">
    <property type="nucleotide sequence ID" value="NZ_JH724216.1"/>
</dbReference>
<evidence type="ECO:0000256" key="1">
    <source>
        <dbReference type="ARBA" id="ARBA00008857"/>
    </source>
</evidence>
<comment type="caution">
    <text evidence="5">The sequence shown here is derived from an EMBL/GenBank/DDBJ whole genome shotgun (WGS) entry which is preliminary data.</text>
</comment>
<dbReference type="EMBL" id="AGXN01000019">
    <property type="protein sequence ID" value="EIY92985.1"/>
    <property type="molecule type" value="Genomic_DNA"/>
</dbReference>
<accession>A0A0E2ALP5</accession>
<dbReference type="PANTHER" id="PTHR30349:SF64">
    <property type="entry name" value="PROPHAGE INTEGRASE INTD-RELATED"/>
    <property type="match status" value="1"/>
</dbReference>
<dbReference type="InterPro" id="IPR010998">
    <property type="entry name" value="Integrase_recombinase_N"/>
</dbReference>
<dbReference type="Pfam" id="PF00589">
    <property type="entry name" value="Phage_integrase"/>
    <property type="match status" value="1"/>
</dbReference>
<proteinExistence type="inferred from homology"/>
<dbReference type="InterPro" id="IPR002104">
    <property type="entry name" value="Integrase_catalytic"/>
</dbReference>
<comment type="similarity">
    <text evidence="1">Belongs to the 'phage' integrase family.</text>
</comment>
<dbReference type="CDD" id="cd01185">
    <property type="entry name" value="INTN1_C_like"/>
    <property type="match status" value="1"/>
</dbReference>
<keyword evidence="3" id="KW-0233">DNA recombination</keyword>
<dbReference type="Gene3D" id="1.10.443.10">
    <property type="entry name" value="Intergrase catalytic core"/>
    <property type="match status" value="1"/>
</dbReference>